<dbReference type="InterPro" id="IPR003609">
    <property type="entry name" value="Pan_app"/>
</dbReference>
<dbReference type="InterPro" id="IPR000858">
    <property type="entry name" value="S_locus_glycoprot_dom"/>
</dbReference>
<feature type="binding site" evidence="13">
    <location>
        <position position="534"/>
    </location>
    <ligand>
        <name>ATP</name>
        <dbReference type="ChEBI" id="CHEBI:30616"/>
    </ligand>
</feature>
<dbReference type="PANTHER" id="PTHR32444">
    <property type="entry name" value="BULB-TYPE LECTIN DOMAIN-CONTAINING PROTEIN"/>
    <property type="match status" value="1"/>
</dbReference>
<dbReference type="SUPFAM" id="SSF51110">
    <property type="entry name" value="alpha-D-mannose-specific plant lectins"/>
    <property type="match status" value="1"/>
</dbReference>
<dbReference type="SMART" id="SM00108">
    <property type="entry name" value="B_lectin"/>
    <property type="match status" value="1"/>
</dbReference>
<keyword evidence="7" id="KW-1015">Disulfide bond</keyword>
<comment type="catalytic activity">
    <reaction evidence="10 11">
        <text>L-seryl-[protein] + ATP = O-phospho-L-seryl-[protein] + ADP + H(+)</text>
        <dbReference type="Rhea" id="RHEA:17989"/>
        <dbReference type="Rhea" id="RHEA-COMP:9863"/>
        <dbReference type="Rhea" id="RHEA-COMP:11604"/>
        <dbReference type="ChEBI" id="CHEBI:15378"/>
        <dbReference type="ChEBI" id="CHEBI:29999"/>
        <dbReference type="ChEBI" id="CHEBI:30616"/>
        <dbReference type="ChEBI" id="CHEBI:83421"/>
        <dbReference type="ChEBI" id="CHEBI:456216"/>
        <dbReference type="EC" id="2.7.11.1"/>
    </reaction>
</comment>
<dbReference type="PROSITE" id="PS50026">
    <property type="entry name" value="EGF_3"/>
    <property type="match status" value="1"/>
</dbReference>
<comment type="similarity">
    <text evidence="11">Belongs to the protein kinase superfamily. Ser/Thr protein kinase family.</text>
</comment>
<evidence type="ECO:0000256" key="1">
    <source>
        <dbReference type="ARBA" id="ARBA00022527"/>
    </source>
</evidence>
<evidence type="ECO:0000256" key="12">
    <source>
        <dbReference type="PROSITE-ProRule" id="PRU00076"/>
    </source>
</evidence>
<dbReference type="PROSITE" id="PS00107">
    <property type="entry name" value="PROTEIN_KINASE_ATP"/>
    <property type="match status" value="1"/>
</dbReference>
<dbReference type="InterPro" id="IPR017441">
    <property type="entry name" value="Protein_kinase_ATP_BS"/>
</dbReference>
<keyword evidence="8" id="KW-0325">Glycoprotein</keyword>
<dbReference type="CDD" id="cd00028">
    <property type="entry name" value="B_lectin"/>
    <property type="match status" value="1"/>
</dbReference>
<dbReference type="InterPro" id="IPR000719">
    <property type="entry name" value="Prot_kinase_dom"/>
</dbReference>
<keyword evidence="14" id="KW-0812">Transmembrane</keyword>
<reference evidence="20 21" key="1">
    <citation type="journal article" date="2024" name="G3 (Bethesda)">
        <title>Genome assembly of Hibiscus sabdariffa L. provides insights into metabolisms of medicinal natural products.</title>
        <authorList>
            <person name="Kim T."/>
        </authorList>
    </citation>
    <scope>NUCLEOTIDE SEQUENCE [LARGE SCALE GENOMIC DNA]</scope>
    <source>
        <strain evidence="20">TK-2024</strain>
        <tissue evidence="20">Old leaves</tissue>
    </source>
</reference>
<dbReference type="PANTHER" id="PTHR32444:SF183">
    <property type="entry name" value="APPLE DOMAIN-CONTAINING PROTEIN"/>
    <property type="match status" value="1"/>
</dbReference>
<comment type="catalytic activity">
    <reaction evidence="9 11">
        <text>L-threonyl-[protein] + ATP = O-phospho-L-threonyl-[protein] + ADP + H(+)</text>
        <dbReference type="Rhea" id="RHEA:46608"/>
        <dbReference type="Rhea" id="RHEA-COMP:11060"/>
        <dbReference type="Rhea" id="RHEA-COMP:11605"/>
        <dbReference type="ChEBI" id="CHEBI:15378"/>
        <dbReference type="ChEBI" id="CHEBI:30013"/>
        <dbReference type="ChEBI" id="CHEBI:30616"/>
        <dbReference type="ChEBI" id="CHEBI:61977"/>
        <dbReference type="ChEBI" id="CHEBI:456216"/>
        <dbReference type="EC" id="2.7.11.1"/>
    </reaction>
</comment>
<dbReference type="PROSITE" id="PS50927">
    <property type="entry name" value="BULB_LECTIN"/>
    <property type="match status" value="1"/>
</dbReference>
<dbReference type="PIRSF" id="PIRSF000641">
    <property type="entry name" value="SRK"/>
    <property type="match status" value="1"/>
</dbReference>
<dbReference type="Pfam" id="PF08276">
    <property type="entry name" value="PAN_2"/>
    <property type="match status" value="1"/>
</dbReference>
<evidence type="ECO:0000259" key="19">
    <source>
        <dbReference type="PROSITE" id="PS50948"/>
    </source>
</evidence>
<feature type="chain" id="PRO_5047054052" description="Receptor-like serine/threonine-protein kinase" evidence="15">
    <location>
        <begin position="22"/>
        <end position="771"/>
    </location>
</feature>
<evidence type="ECO:0000256" key="4">
    <source>
        <dbReference type="ARBA" id="ARBA00022741"/>
    </source>
</evidence>
<evidence type="ECO:0000313" key="20">
    <source>
        <dbReference type="EMBL" id="KAK8527328.1"/>
    </source>
</evidence>
<organism evidence="20 21">
    <name type="scientific">Hibiscus sabdariffa</name>
    <name type="common">roselle</name>
    <dbReference type="NCBI Taxonomy" id="183260"/>
    <lineage>
        <taxon>Eukaryota</taxon>
        <taxon>Viridiplantae</taxon>
        <taxon>Streptophyta</taxon>
        <taxon>Embryophyta</taxon>
        <taxon>Tracheophyta</taxon>
        <taxon>Spermatophyta</taxon>
        <taxon>Magnoliopsida</taxon>
        <taxon>eudicotyledons</taxon>
        <taxon>Gunneridae</taxon>
        <taxon>Pentapetalae</taxon>
        <taxon>rosids</taxon>
        <taxon>malvids</taxon>
        <taxon>Malvales</taxon>
        <taxon>Malvaceae</taxon>
        <taxon>Malvoideae</taxon>
        <taxon>Hibiscus</taxon>
    </lineage>
</organism>
<protein>
    <recommendedName>
        <fullName evidence="11">Receptor-like serine/threonine-protein kinase</fullName>
        <ecNumber evidence="11">2.7.11.1</ecNumber>
    </recommendedName>
</protein>
<comment type="caution">
    <text evidence="12">Lacks conserved residue(s) required for the propagation of feature annotation.</text>
</comment>
<feature type="signal peptide" evidence="15">
    <location>
        <begin position="1"/>
        <end position="21"/>
    </location>
</feature>
<evidence type="ECO:0000259" key="16">
    <source>
        <dbReference type="PROSITE" id="PS50011"/>
    </source>
</evidence>
<proteinExistence type="inferred from homology"/>
<keyword evidence="6 11" id="KW-0067">ATP-binding</keyword>
<evidence type="ECO:0000256" key="13">
    <source>
        <dbReference type="PROSITE-ProRule" id="PRU10141"/>
    </source>
</evidence>
<evidence type="ECO:0000256" key="15">
    <source>
        <dbReference type="SAM" id="SignalP"/>
    </source>
</evidence>
<dbReference type="InterPro" id="IPR036426">
    <property type="entry name" value="Bulb-type_lectin_dom_sf"/>
</dbReference>
<feature type="domain" description="Apple" evidence="19">
    <location>
        <begin position="338"/>
        <end position="418"/>
    </location>
</feature>
<keyword evidence="1 11" id="KW-0723">Serine/threonine-protein kinase</keyword>
<feature type="domain" description="Protein kinase" evidence="16">
    <location>
        <begin position="506"/>
        <end position="771"/>
    </location>
</feature>
<feature type="transmembrane region" description="Helical" evidence="14">
    <location>
        <begin position="440"/>
        <end position="462"/>
    </location>
</feature>
<evidence type="ECO:0000256" key="11">
    <source>
        <dbReference type="PIRNR" id="PIRNR000641"/>
    </source>
</evidence>
<dbReference type="InterPro" id="IPR001245">
    <property type="entry name" value="Ser-Thr/Tyr_kinase_cat_dom"/>
</dbReference>
<evidence type="ECO:0000256" key="9">
    <source>
        <dbReference type="ARBA" id="ARBA00047899"/>
    </source>
</evidence>
<keyword evidence="12" id="KW-0245">EGF-like domain</keyword>
<evidence type="ECO:0000256" key="6">
    <source>
        <dbReference type="ARBA" id="ARBA00022840"/>
    </source>
</evidence>
<evidence type="ECO:0000259" key="17">
    <source>
        <dbReference type="PROSITE" id="PS50026"/>
    </source>
</evidence>
<dbReference type="EMBL" id="JBBPBM010000038">
    <property type="protein sequence ID" value="KAK8527328.1"/>
    <property type="molecule type" value="Genomic_DNA"/>
</dbReference>
<comment type="caution">
    <text evidence="20">The sequence shown here is derived from an EMBL/GenBank/DDBJ whole genome shotgun (WGS) entry which is preliminary data.</text>
</comment>
<dbReference type="Gene3D" id="3.30.200.20">
    <property type="entry name" value="Phosphorylase Kinase, domain 1"/>
    <property type="match status" value="1"/>
</dbReference>
<dbReference type="CDD" id="cd01098">
    <property type="entry name" value="PAN_AP_plant"/>
    <property type="match status" value="1"/>
</dbReference>
<evidence type="ECO:0000256" key="10">
    <source>
        <dbReference type="ARBA" id="ARBA00048679"/>
    </source>
</evidence>
<name>A0ABR2D0S8_9ROSI</name>
<dbReference type="Gene3D" id="1.10.510.10">
    <property type="entry name" value="Transferase(Phosphotransferase) domain 1"/>
    <property type="match status" value="1"/>
</dbReference>
<dbReference type="SUPFAM" id="SSF56112">
    <property type="entry name" value="Protein kinase-like (PK-like)"/>
    <property type="match status" value="1"/>
</dbReference>
<gene>
    <name evidence="20" type="ORF">V6N12_054546</name>
</gene>
<evidence type="ECO:0000256" key="2">
    <source>
        <dbReference type="ARBA" id="ARBA00022679"/>
    </source>
</evidence>
<dbReference type="PROSITE" id="PS50948">
    <property type="entry name" value="PAN"/>
    <property type="match status" value="1"/>
</dbReference>
<evidence type="ECO:0000256" key="3">
    <source>
        <dbReference type="ARBA" id="ARBA00022729"/>
    </source>
</evidence>
<feature type="domain" description="Bulb-type lectin" evidence="18">
    <location>
        <begin position="24"/>
        <end position="148"/>
    </location>
</feature>
<dbReference type="PROSITE" id="PS50011">
    <property type="entry name" value="PROTEIN_KINASE_DOM"/>
    <property type="match status" value="1"/>
</dbReference>
<keyword evidence="3 15" id="KW-0732">Signal</keyword>
<evidence type="ECO:0000313" key="21">
    <source>
        <dbReference type="Proteomes" id="UP001472677"/>
    </source>
</evidence>
<keyword evidence="14" id="KW-1133">Transmembrane helix</keyword>
<keyword evidence="2 11" id="KW-0808">Transferase</keyword>
<dbReference type="Pfam" id="PF01453">
    <property type="entry name" value="B_lectin"/>
    <property type="match status" value="1"/>
</dbReference>
<dbReference type="EC" id="2.7.11.1" evidence="11"/>
<dbReference type="Gene3D" id="2.90.10.10">
    <property type="entry name" value="Bulb-type lectin domain"/>
    <property type="match status" value="1"/>
</dbReference>
<accession>A0ABR2D0S8</accession>
<dbReference type="Pfam" id="PF00954">
    <property type="entry name" value="S_locus_glycop"/>
    <property type="match status" value="1"/>
</dbReference>
<keyword evidence="5 11" id="KW-0418">Kinase</keyword>
<keyword evidence="14" id="KW-0472">Membrane</keyword>
<dbReference type="InterPro" id="IPR001480">
    <property type="entry name" value="Bulb-type_lectin_dom"/>
</dbReference>
<dbReference type="Proteomes" id="UP001472677">
    <property type="component" value="Unassembled WGS sequence"/>
</dbReference>
<dbReference type="Pfam" id="PF07714">
    <property type="entry name" value="PK_Tyr_Ser-Thr"/>
    <property type="match status" value="2"/>
</dbReference>
<evidence type="ECO:0000256" key="7">
    <source>
        <dbReference type="ARBA" id="ARBA00023157"/>
    </source>
</evidence>
<evidence type="ECO:0000259" key="18">
    <source>
        <dbReference type="PROSITE" id="PS50927"/>
    </source>
</evidence>
<dbReference type="InterPro" id="IPR024171">
    <property type="entry name" value="SRK-like_kinase"/>
</dbReference>
<evidence type="ECO:0000256" key="14">
    <source>
        <dbReference type="SAM" id="Phobius"/>
    </source>
</evidence>
<evidence type="ECO:0000256" key="5">
    <source>
        <dbReference type="ARBA" id="ARBA00022777"/>
    </source>
</evidence>
<keyword evidence="4 11" id="KW-0547">Nucleotide-binding</keyword>
<dbReference type="InterPro" id="IPR000742">
    <property type="entry name" value="EGF"/>
</dbReference>
<dbReference type="SMART" id="SM00473">
    <property type="entry name" value="PAN_AP"/>
    <property type="match status" value="1"/>
</dbReference>
<sequence>MAGFILLLFCTLIWWPCVTLSVTVDSLNATGSIRDGDTMVSAGAIFELGFFSPGSSTKRYLGIWYTNSKTSVPWVANRETPLNDSSGVLHVTNQGVLVLVDGDGNSVWSSNASHLPLSLVGRPVVQLLDSGNLVVIDSGNFIWQSFDYPCDTFIAGMKIGKDFRTGLDRYLSSWTNPNDPSPGMFTYRFELSGFPEVIVRDNSTIRFRSGPYNGVRLSGMLEMKENPIYTYDFVFNEQDLYLTFTARNSSTLLRGVLSSEDGSIIPFTWIDPNRGWIQNLPLYIDNCDRYALCGANGICDNNRSPVCSCLSGFSPNNPKEWDAVPGSGGCRRNTQLNCSDDGYITVSNVKVPETKHSWFNYSINLQECKDMCSSDCGCTAYANLDITNGGSGCLLWFTDLNDMRYITDSGHDIYVKVAASELAENKSTRRIAKANNRTRIIVMTSALSAGVLIAVLTVVLCLRWKKKLKGLLAHQPDNFPDYQSSKEDLELPLFDLKAIVSATDNFSFKNILGEGGFGCVYKGVLKDGQEIAVKRLSSSSKQGINEFTNEVKHIAKVQHRNLVRLLGCCIQADEKMLIYEYLPNKSLDFFIFDQTQSISFGEKETTANTKKVVGTYGYMSPEYAIDGLYSIKSDVFSFGVLVLEIVSEKRNRGFFHPDHHHNLLGHAWRLFCDGNSMELVADTIKQACNPSESVVGRVLPMKNPGCFGWGNTLSPHNMTNTSDMFGLSSGRCCTHKRATLMHLNTSVALYEFPSAVSISSNGLFSIHNLHA</sequence>
<dbReference type="InterPro" id="IPR011009">
    <property type="entry name" value="Kinase-like_dom_sf"/>
</dbReference>
<feature type="domain" description="EGF-like" evidence="17">
    <location>
        <begin position="283"/>
        <end position="319"/>
    </location>
</feature>
<keyword evidence="21" id="KW-1185">Reference proteome</keyword>
<evidence type="ECO:0000256" key="8">
    <source>
        <dbReference type="ARBA" id="ARBA00023180"/>
    </source>
</evidence>